<name>A0A150FV58_GONPE</name>
<accession>A0A150FV58</accession>
<dbReference type="AlphaFoldDB" id="A0A150FV58"/>
<dbReference type="EMBL" id="LSYV01000433">
    <property type="protein sequence ID" value="KXZ41487.1"/>
    <property type="molecule type" value="Genomic_DNA"/>
</dbReference>
<proteinExistence type="predicted"/>
<organism evidence="1 2">
    <name type="scientific">Gonium pectorale</name>
    <name type="common">Green alga</name>
    <dbReference type="NCBI Taxonomy" id="33097"/>
    <lineage>
        <taxon>Eukaryota</taxon>
        <taxon>Viridiplantae</taxon>
        <taxon>Chlorophyta</taxon>
        <taxon>core chlorophytes</taxon>
        <taxon>Chlorophyceae</taxon>
        <taxon>CS clade</taxon>
        <taxon>Chlamydomonadales</taxon>
        <taxon>Volvocaceae</taxon>
        <taxon>Gonium</taxon>
    </lineage>
</organism>
<dbReference type="OrthoDB" id="73997at2759"/>
<protein>
    <submittedName>
        <fullName evidence="1">Uncharacterized protein</fullName>
    </submittedName>
</protein>
<evidence type="ECO:0000313" key="2">
    <source>
        <dbReference type="Proteomes" id="UP000075714"/>
    </source>
</evidence>
<evidence type="ECO:0000313" key="1">
    <source>
        <dbReference type="EMBL" id="KXZ41487.1"/>
    </source>
</evidence>
<reference evidence="2" key="1">
    <citation type="journal article" date="2016" name="Nat. Commun.">
        <title>The Gonium pectorale genome demonstrates co-option of cell cycle regulation during the evolution of multicellularity.</title>
        <authorList>
            <person name="Hanschen E.R."/>
            <person name="Marriage T.N."/>
            <person name="Ferris P.J."/>
            <person name="Hamaji T."/>
            <person name="Toyoda A."/>
            <person name="Fujiyama A."/>
            <person name="Neme R."/>
            <person name="Noguchi H."/>
            <person name="Minakuchi Y."/>
            <person name="Suzuki M."/>
            <person name="Kawai-Toyooka H."/>
            <person name="Smith D.R."/>
            <person name="Sparks H."/>
            <person name="Anderson J."/>
            <person name="Bakaric R."/>
            <person name="Luria V."/>
            <person name="Karger A."/>
            <person name="Kirschner M.W."/>
            <person name="Durand P.M."/>
            <person name="Michod R.E."/>
            <person name="Nozaki H."/>
            <person name="Olson B.J."/>
        </authorList>
    </citation>
    <scope>NUCLEOTIDE SEQUENCE [LARGE SCALE GENOMIC DNA]</scope>
    <source>
        <strain evidence="2">NIES-2863</strain>
    </source>
</reference>
<dbReference type="STRING" id="33097.A0A150FV58"/>
<comment type="caution">
    <text evidence="1">The sequence shown here is derived from an EMBL/GenBank/DDBJ whole genome shotgun (WGS) entry which is preliminary data.</text>
</comment>
<gene>
    <name evidence="1" type="ORF">GPECTOR_436g314</name>
</gene>
<dbReference type="Proteomes" id="UP000075714">
    <property type="component" value="Unassembled WGS sequence"/>
</dbReference>
<sequence length="484" mass="47299">MHRAKAACASSSRPPPAGFFVEGLLHRLRCCLASPLYDTRATGLKGFVRYLAALDAAVTAAGAAAASPAGGSPTAAAAAAAVAAAAAHADGGTDAGGKLAQLVSALVERQELLGRLVSEAMALLWEAVASEPIHKVARRALKALGLLHAISTTVAAAATAAESTGADAAVGGAAAQSMDPITCELQVPGTWCPVQVPGTAAAAAGDGLLGQHPPGCLCCADPRVGANGGPGGGLQHALQHVALVQRLLAGCRELEARCEALRCLGRALGGAAVAAAEGGGATGAVAPADTLVSAYQSLVEAVAAAAQPWRPEDWRLAAAEALAASQLLQAAAAAAAGPQAGGGGGAATEAGGDGALVVLAMRAWRCVVMLLEDEDHGGSEYGEGDECGSEPSAGPRAGAAAAGVAFAVAADDVTATAAAVCSRRPLYVEAVIRRLCPWLVAQYGGAAADLAARDALAALLKELVAGADGGAVPEVVSSTPECKA</sequence>
<keyword evidence="2" id="KW-1185">Reference proteome</keyword>